<proteinExistence type="predicted"/>
<keyword evidence="2" id="KW-1185">Reference proteome</keyword>
<accession>A0ABT4LFY8</accession>
<comment type="caution">
    <text evidence="1">The sequence shown here is derived from an EMBL/GenBank/DDBJ whole genome shotgun (WGS) entry which is preliminary data.</text>
</comment>
<evidence type="ECO:0000313" key="1">
    <source>
        <dbReference type="EMBL" id="MCZ4280012.1"/>
    </source>
</evidence>
<sequence>MFNLFSQGAVKNADATEVTRAPVYSVSGEIINVVELVSLISREDLEVTDSSQDRVIEISDDHINRYSWNFSRFRNACDFTSDYYSYEKYGPFPDIDEAFRNRHLLFEMRLCIRKIFRSTEPEILYSTDHRKMENEIIAHAKFCGYDQPSVFEQFARVYSYLGIDNLNQIDYFVCKKGYSGVQTNIESILGIQVRNYMYYIDVFGSRDLADKYLKFERKVYDNFDREIEEYLKTPEGQAQAIEIEWLNEFSMFHEEMNRRWQATERHYTNDL</sequence>
<name>A0ABT4LFY8_9PROT</name>
<organism evidence="1 2">
    <name type="scientific">Kiloniella laminariae</name>
    <dbReference type="NCBI Taxonomy" id="454162"/>
    <lineage>
        <taxon>Bacteria</taxon>
        <taxon>Pseudomonadati</taxon>
        <taxon>Pseudomonadota</taxon>
        <taxon>Alphaproteobacteria</taxon>
        <taxon>Rhodospirillales</taxon>
        <taxon>Kiloniellaceae</taxon>
        <taxon>Kiloniella</taxon>
    </lineage>
</organism>
<evidence type="ECO:0000313" key="2">
    <source>
        <dbReference type="Proteomes" id="UP001069802"/>
    </source>
</evidence>
<protein>
    <submittedName>
        <fullName evidence="1">Uncharacterized protein</fullName>
    </submittedName>
</protein>
<dbReference type="Proteomes" id="UP001069802">
    <property type="component" value="Unassembled WGS sequence"/>
</dbReference>
<dbReference type="EMBL" id="JAPWGY010000001">
    <property type="protein sequence ID" value="MCZ4280012.1"/>
    <property type="molecule type" value="Genomic_DNA"/>
</dbReference>
<reference evidence="1" key="1">
    <citation type="submission" date="2022-12" db="EMBL/GenBank/DDBJ databases">
        <title>Bacterial isolates from different developmental stages of Nematostella vectensis.</title>
        <authorList>
            <person name="Fraune S."/>
        </authorList>
    </citation>
    <scope>NUCLEOTIDE SEQUENCE</scope>
    <source>
        <strain evidence="1">G21630-S1</strain>
    </source>
</reference>
<gene>
    <name evidence="1" type="ORF">O4H49_04430</name>
</gene>